<dbReference type="PANTHER" id="PTHR33205:SF1">
    <property type="entry name" value="TRANSMEMBRANE PROTEIN"/>
    <property type="match status" value="1"/>
</dbReference>
<accession>A0A2I0BAT5</accession>
<proteinExistence type="predicted"/>
<feature type="region of interest" description="Disordered" evidence="1">
    <location>
        <begin position="1"/>
        <end position="29"/>
    </location>
</feature>
<evidence type="ECO:0000313" key="3">
    <source>
        <dbReference type="Proteomes" id="UP000236161"/>
    </source>
</evidence>
<dbReference type="STRING" id="1088818.A0A2I0BAT5"/>
<dbReference type="EMBL" id="KZ451899">
    <property type="protein sequence ID" value="PKA64907.1"/>
    <property type="molecule type" value="Genomic_DNA"/>
</dbReference>
<gene>
    <name evidence="2" type="ORF">AXF42_Ash011509</name>
</gene>
<dbReference type="AlphaFoldDB" id="A0A2I0BAT5"/>
<protein>
    <submittedName>
        <fullName evidence="2">Uncharacterized protein</fullName>
    </submittedName>
</protein>
<evidence type="ECO:0000256" key="1">
    <source>
        <dbReference type="SAM" id="MobiDB-lite"/>
    </source>
</evidence>
<name>A0A2I0BAT5_9ASPA</name>
<organism evidence="2 3">
    <name type="scientific">Apostasia shenzhenica</name>
    <dbReference type="NCBI Taxonomy" id="1088818"/>
    <lineage>
        <taxon>Eukaryota</taxon>
        <taxon>Viridiplantae</taxon>
        <taxon>Streptophyta</taxon>
        <taxon>Embryophyta</taxon>
        <taxon>Tracheophyta</taxon>
        <taxon>Spermatophyta</taxon>
        <taxon>Magnoliopsida</taxon>
        <taxon>Liliopsida</taxon>
        <taxon>Asparagales</taxon>
        <taxon>Orchidaceae</taxon>
        <taxon>Apostasioideae</taxon>
        <taxon>Apostasia</taxon>
    </lineage>
</organism>
<dbReference type="OrthoDB" id="679205at2759"/>
<dbReference type="Proteomes" id="UP000236161">
    <property type="component" value="Unassembled WGS sequence"/>
</dbReference>
<sequence length="307" mass="34067">MSLSIKSLGTGRRHSWQRPTPQAERRTSPSSFCFRLRRIADPHQLPSKQFQALFDSLFKVLFIFSSRYLFAIGLSSVFSLGQNLPPDLGCIPKQPDLVIPPRIAAGCRMYGALTLPGAPFQGTWVHFIIEVASLDYNLGYQLARFSHGAHPGLLTITRGILVFVRLLGLQAIARENLKNTVGRVQRWQCADPKNVGECRSVRMRDWCWDDLWEERSPIPPTTVLFESALHSLKHGMVCRDSAILKAFGVPRSFRGRVSLLGAPILPVLHPAGCAVGYLMVAPNKCKVPAGVLRLQATARENCDNAVV</sequence>
<reference evidence="2 3" key="1">
    <citation type="journal article" date="2017" name="Nature">
        <title>The Apostasia genome and the evolution of orchids.</title>
        <authorList>
            <person name="Zhang G.Q."/>
            <person name="Liu K.W."/>
            <person name="Li Z."/>
            <person name="Lohaus R."/>
            <person name="Hsiao Y.Y."/>
            <person name="Niu S.C."/>
            <person name="Wang J.Y."/>
            <person name="Lin Y.C."/>
            <person name="Xu Q."/>
            <person name="Chen L.J."/>
            <person name="Yoshida K."/>
            <person name="Fujiwara S."/>
            <person name="Wang Z.W."/>
            <person name="Zhang Y.Q."/>
            <person name="Mitsuda N."/>
            <person name="Wang M."/>
            <person name="Liu G.H."/>
            <person name="Pecoraro L."/>
            <person name="Huang H.X."/>
            <person name="Xiao X.J."/>
            <person name="Lin M."/>
            <person name="Wu X.Y."/>
            <person name="Wu W.L."/>
            <person name="Chen Y.Y."/>
            <person name="Chang S.B."/>
            <person name="Sakamoto S."/>
            <person name="Ohme-Takagi M."/>
            <person name="Yagi M."/>
            <person name="Zeng S.J."/>
            <person name="Shen C.Y."/>
            <person name="Yeh C.M."/>
            <person name="Luo Y.B."/>
            <person name="Tsai W.C."/>
            <person name="Van de Peer Y."/>
            <person name="Liu Z.J."/>
        </authorList>
    </citation>
    <scope>NUCLEOTIDE SEQUENCE [LARGE SCALE GENOMIC DNA]</scope>
    <source>
        <strain evidence="3">cv. Shenzhen</strain>
        <tissue evidence="2">Stem</tissue>
    </source>
</reference>
<evidence type="ECO:0000313" key="2">
    <source>
        <dbReference type="EMBL" id="PKA64907.1"/>
    </source>
</evidence>
<dbReference type="PANTHER" id="PTHR33205">
    <property type="entry name" value="TRANSMEMBRANE PROTEIN"/>
    <property type="match status" value="1"/>
</dbReference>
<keyword evidence="3" id="KW-1185">Reference proteome</keyword>